<dbReference type="GO" id="GO:0005737">
    <property type="term" value="C:cytoplasm"/>
    <property type="evidence" value="ECO:0007669"/>
    <property type="project" value="UniProtKB-SubCell"/>
</dbReference>
<comment type="cofactor">
    <cofactor evidence="16">
        <name>Mg(2+)</name>
        <dbReference type="ChEBI" id="CHEBI:18420"/>
    </cofactor>
    <cofactor evidence="16">
        <name>Mn(2+)</name>
        <dbReference type="ChEBI" id="CHEBI:29035"/>
    </cofactor>
    <text evidence="16">Binds 1 divalent metal cation per subunit; can use either Mg(2+) or Mn(2+).</text>
</comment>
<dbReference type="HAMAP" id="MF_03148">
    <property type="entry name" value="HAM1_NTPase"/>
    <property type="match status" value="1"/>
</dbReference>
<keyword evidence="17" id="KW-0175">Coiled coil</keyword>
<dbReference type="GO" id="GO:0009117">
    <property type="term" value="P:nucleotide metabolic process"/>
    <property type="evidence" value="ECO:0007669"/>
    <property type="project" value="UniProtKB-KW"/>
</dbReference>
<dbReference type="GO" id="GO:0036222">
    <property type="term" value="F:XTP diphosphatase activity"/>
    <property type="evidence" value="ECO:0007669"/>
    <property type="project" value="UniProtKB-UniRule"/>
</dbReference>
<evidence type="ECO:0000256" key="16">
    <source>
        <dbReference type="HAMAP-Rule" id="MF_03148"/>
    </source>
</evidence>
<dbReference type="InterPro" id="IPR002314">
    <property type="entry name" value="aa-tRNA-synt_IIb"/>
</dbReference>
<keyword evidence="11" id="KW-0030">Aminoacyl-tRNA synthetase</keyword>
<dbReference type="GO" id="GO:0005524">
    <property type="term" value="F:ATP binding"/>
    <property type="evidence" value="ECO:0007669"/>
    <property type="project" value="UniProtKB-KW"/>
</dbReference>
<dbReference type="FunCoup" id="L0PAU1">
    <property type="interactions" value="373"/>
</dbReference>
<evidence type="ECO:0000256" key="1">
    <source>
        <dbReference type="ARBA" id="ARBA00010728"/>
    </source>
</evidence>
<name>L0PAU1_PNEJI</name>
<organism evidence="20">
    <name type="scientific">Pneumocystis jirovecii</name>
    <name type="common">Human pneumocystis pneumonia agent</name>
    <dbReference type="NCBI Taxonomy" id="42068"/>
    <lineage>
        <taxon>Eukaryota</taxon>
        <taxon>Fungi</taxon>
        <taxon>Dikarya</taxon>
        <taxon>Ascomycota</taxon>
        <taxon>Taphrinomycotina</taxon>
        <taxon>Pneumocystomycetes</taxon>
        <taxon>Pneumocystaceae</taxon>
        <taxon>Pneumocystis</taxon>
    </lineage>
</organism>
<evidence type="ECO:0000256" key="13">
    <source>
        <dbReference type="ARBA" id="ARBA00093218"/>
    </source>
</evidence>
<dbReference type="InterPro" id="IPR027502">
    <property type="entry name" value="ITPase"/>
</dbReference>
<feature type="domain" description="Aminoacyl-transfer RNA synthetases class-II family profile" evidence="18">
    <location>
        <begin position="89"/>
        <end position="378"/>
    </location>
</feature>
<evidence type="ECO:0000256" key="17">
    <source>
        <dbReference type="SAM" id="Coils"/>
    </source>
</evidence>
<evidence type="ECO:0000313" key="19">
    <source>
        <dbReference type="EMBL" id="CCJ29214.1"/>
    </source>
</evidence>
<evidence type="ECO:0000256" key="5">
    <source>
        <dbReference type="ARBA" id="ARBA00022741"/>
    </source>
</evidence>
<comment type="similarity">
    <text evidence="1">Belongs to the class-II aminoacyl-tRNA synthetase family. Type-1 seryl-tRNA synthetase subfamily.</text>
</comment>
<keyword evidence="3" id="KW-0436">Ligase</keyword>
<keyword evidence="6 16" id="KW-0378">Hydrolase</keyword>
<dbReference type="PRINTS" id="PR00981">
    <property type="entry name" value="TRNASYNTHSER"/>
</dbReference>
<dbReference type="EC" id="3.6.1.66" evidence="16"/>
<feature type="binding site" evidence="16">
    <location>
        <position position="576"/>
    </location>
    <ligand>
        <name>ITP</name>
        <dbReference type="ChEBI" id="CHEBI:61402"/>
    </ligand>
</feature>
<dbReference type="FunFam" id="3.90.950.10:FF:000003">
    <property type="entry name" value="Inosine triphosphate pyrophosphatase"/>
    <property type="match status" value="1"/>
</dbReference>
<comment type="subcellular location">
    <subcellularLocation>
        <location evidence="16">Cytoplasm</location>
    </subcellularLocation>
    <subcellularLocation>
        <location evidence="16">Nucleus</location>
    </subcellularLocation>
</comment>
<proteinExistence type="inferred from homology"/>
<feature type="binding site" evidence="16">
    <location>
        <position position="462"/>
    </location>
    <ligand>
        <name>Mg(2+)</name>
        <dbReference type="ChEBI" id="CHEBI:18420"/>
    </ligand>
</feature>
<evidence type="ECO:0000259" key="18">
    <source>
        <dbReference type="PROSITE" id="PS50862"/>
    </source>
</evidence>
<feature type="binding site" evidence="16">
    <location>
        <position position="446"/>
    </location>
    <ligand>
        <name>ITP</name>
        <dbReference type="ChEBI" id="CHEBI:61402"/>
    </ligand>
</feature>
<evidence type="ECO:0000256" key="4">
    <source>
        <dbReference type="ARBA" id="ARBA00022723"/>
    </source>
</evidence>
<evidence type="ECO:0000256" key="14">
    <source>
        <dbReference type="ARBA" id="ARBA00093255"/>
    </source>
</evidence>
<evidence type="ECO:0000256" key="2">
    <source>
        <dbReference type="ARBA" id="ARBA00022490"/>
    </source>
</evidence>
<comment type="subunit">
    <text evidence="16">Homodimer.</text>
</comment>
<evidence type="ECO:0000256" key="7">
    <source>
        <dbReference type="ARBA" id="ARBA00022840"/>
    </source>
</evidence>
<keyword evidence="9" id="KW-0648">Protein biosynthesis</keyword>
<evidence type="ECO:0000256" key="3">
    <source>
        <dbReference type="ARBA" id="ARBA00022598"/>
    </source>
</evidence>
<keyword evidence="8 16" id="KW-0460">Magnesium</keyword>
<dbReference type="InterPro" id="IPR006195">
    <property type="entry name" value="aa-tRNA-synth_II"/>
</dbReference>
<comment type="catalytic activity">
    <reaction evidence="15">
        <text>N(6)-hydroxy-dATP + H2O = N(6)-hydroxy-dAMP + diphosphate + H(+)</text>
        <dbReference type="Rhea" id="RHEA:83971"/>
        <dbReference type="ChEBI" id="CHEBI:15377"/>
        <dbReference type="ChEBI" id="CHEBI:15378"/>
        <dbReference type="ChEBI" id="CHEBI:33019"/>
        <dbReference type="ChEBI" id="CHEBI:233529"/>
        <dbReference type="ChEBI" id="CHEBI:233530"/>
    </reaction>
    <physiologicalReaction direction="left-to-right" evidence="15">
        <dbReference type="Rhea" id="RHEA:83972"/>
    </physiologicalReaction>
</comment>
<dbReference type="InterPro" id="IPR002637">
    <property type="entry name" value="RdgB/HAM1"/>
</dbReference>
<comment type="catalytic activity">
    <reaction evidence="14">
        <text>dITP + H2O = dIMP + diphosphate + H(+)</text>
        <dbReference type="Rhea" id="RHEA:28342"/>
        <dbReference type="ChEBI" id="CHEBI:15377"/>
        <dbReference type="ChEBI" id="CHEBI:15378"/>
        <dbReference type="ChEBI" id="CHEBI:33019"/>
        <dbReference type="ChEBI" id="CHEBI:61194"/>
        <dbReference type="ChEBI" id="CHEBI:61382"/>
        <dbReference type="EC" id="3.6.1.66"/>
    </reaction>
    <physiologicalReaction direction="left-to-right" evidence="14">
        <dbReference type="Rhea" id="RHEA:28343"/>
    </physiologicalReaction>
</comment>
<evidence type="ECO:0000256" key="10">
    <source>
        <dbReference type="ARBA" id="ARBA00023080"/>
    </source>
</evidence>
<keyword evidence="5 16" id="KW-0547">Nucleotide-binding</keyword>
<dbReference type="GO" id="GO:0036220">
    <property type="term" value="F:ITP diphosphatase activity"/>
    <property type="evidence" value="ECO:0007669"/>
    <property type="project" value="UniProtKB-UniRule"/>
</dbReference>
<dbReference type="STRING" id="1209962.L0PAU1"/>
<dbReference type="VEuPathDB" id="FungiDB:PNEJI1_003230"/>
<feature type="binding site" evidence="16">
    <location>
        <begin position="581"/>
        <end position="582"/>
    </location>
    <ligand>
        <name>ITP</name>
        <dbReference type="ChEBI" id="CHEBI:61402"/>
    </ligand>
</feature>
<feature type="binding site" evidence="16">
    <location>
        <position position="434"/>
    </location>
    <ligand>
        <name>Mg(2+)</name>
        <dbReference type="ChEBI" id="CHEBI:18420"/>
    </ligand>
</feature>
<dbReference type="InterPro" id="IPR002317">
    <property type="entry name" value="Ser-tRNA-ligase_type_1"/>
</dbReference>
<dbReference type="CDD" id="cd00515">
    <property type="entry name" value="HAM1"/>
    <property type="match status" value="1"/>
</dbReference>
<feature type="coiled-coil region" evidence="17">
    <location>
        <begin position="21"/>
        <end position="48"/>
    </location>
</feature>
<feature type="binding site" evidence="16">
    <location>
        <begin position="462"/>
        <end position="463"/>
    </location>
    <ligand>
        <name>ITP</name>
        <dbReference type="ChEBI" id="CHEBI:61402"/>
    </ligand>
</feature>
<dbReference type="NCBIfam" id="TIGR00414">
    <property type="entry name" value="serS"/>
    <property type="match status" value="1"/>
</dbReference>
<dbReference type="FunFam" id="3.30.930.10:FF:000026">
    <property type="entry name" value="Seryl-tRNA synthetase, cytoplasmic"/>
    <property type="match status" value="1"/>
</dbReference>
<evidence type="ECO:0000313" key="20">
    <source>
        <dbReference type="Proteomes" id="UP000010422"/>
    </source>
</evidence>
<keyword evidence="10 16" id="KW-0546">Nucleotide metabolism</keyword>
<dbReference type="Pfam" id="PF01725">
    <property type="entry name" value="Ham1p_like"/>
    <property type="match status" value="1"/>
</dbReference>
<comment type="function">
    <text evidence="16">Pyrophosphatase that hydrolyzes non-canonical purine nucleotides such as inosine triphosphate (ITP), deoxyinosine triphosphate (dITP) or xanthosine 5'-triphosphate (XTP) to their respective monophosphate derivatives. The enzyme does not distinguish between the deoxy- and ribose forms. Probably excludes non-canonical purines from RNA and DNA precursor pools, thus preventing their incorporation into RNA and DNA and avoiding chromosomal lesions.</text>
</comment>
<dbReference type="InterPro" id="IPR045864">
    <property type="entry name" value="aa-tRNA-synth_II/BPL/LPL"/>
</dbReference>
<evidence type="ECO:0000256" key="8">
    <source>
        <dbReference type="ARBA" id="ARBA00022842"/>
    </source>
</evidence>
<keyword evidence="7" id="KW-0067">ATP-binding</keyword>
<comment type="similarity">
    <text evidence="16">Belongs to the HAM1 NTPase family.</text>
</comment>
<evidence type="ECO:0000256" key="9">
    <source>
        <dbReference type="ARBA" id="ARBA00022917"/>
    </source>
</evidence>
<dbReference type="GO" id="GO:0046872">
    <property type="term" value="F:metal ion binding"/>
    <property type="evidence" value="ECO:0007669"/>
    <property type="project" value="UniProtKB-KW"/>
</dbReference>
<dbReference type="GO" id="GO:0035870">
    <property type="term" value="F:dITP diphosphatase activity"/>
    <property type="evidence" value="ECO:0007669"/>
    <property type="project" value="UniProtKB-UniRule"/>
</dbReference>
<dbReference type="InParanoid" id="L0PAU1"/>
<dbReference type="GO" id="GO:0004828">
    <property type="term" value="F:serine-tRNA ligase activity"/>
    <property type="evidence" value="ECO:0007669"/>
    <property type="project" value="InterPro"/>
</dbReference>
<dbReference type="GO" id="GO:0005634">
    <property type="term" value="C:nucleus"/>
    <property type="evidence" value="ECO:0007669"/>
    <property type="project" value="UniProtKB-SubCell"/>
</dbReference>
<keyword evidence="4 16" id="KW-0479">Metal-binding</keyword>
<accession>L0PAU1</accession>
<comment type="catalytic activity">
    <reaction evidence="16">
        <text>XTP + H2O = XMP + diphosphate + H(+)</text>
        <dbReference type="Rhea" id="RHEA:28610"/>
        <dbReference type="ChEBI" id="CHEBI:15377"/>
        <dbReference type="ChEBI" id="CHEBI:15378"/>
        <dbReference type="ChEBI" id="CHEBI:33019"/>
        <dbReference type="ChEBI" id="CHEBI:57464"/>
        <dbReference type="ChEBI" id="CHEBI:61314"/>
        <dbReference type="EC" id="3.6.1.66"/>
    </reaction>
</comment>
<dbReference type="InterPro" id="IPR033729">
    <property type="entry name" value="SerRS_core"/>
</dbReference>
<keyword evidence="16" id="KW-0539">Nucleus</keyword>
<dbReference type="Pfam" id="PF00587">
    <property type="entry name" value="tRNA-synt_2b"/>
    <property type="match status" value="1"/>
</dbReference>
<dbReference type="EMBL" id="CAKM01000165">
    <property type="protein sequence ID" value="CCJ29214.1"/>
    <property type="molecule type" value="Genomic_DNA"/>
</dbReference>
<dbReference type="InterPro" id="IPR029001">
    <property type="entry name" value="ITPase-like_fam"/>
</dbReference>
<comment type="catalytic activity">
    <reaction evidence="13">
        <text>ITP + H2O = IMP + diphosphate + H(+)</text>
        <dbReference type="Rhea" id="RHEA:29399"/>
        <dbReference type="ChEBI" id="CHEBI:15377"/>
        <dbReference type="ChEBI" id="CHEBI:15378"/>
        <dbReference type="ChEBI" id="CHEBI:33019"/>
        <dbReference type="ChEBI" id="CHEBI:58053"/>
        <dbReference type="ChEBI" id="CHEBI:61402"/>
        <dbReference type="EC" id="3.6.1.66"/>
    </reaction>
    <physiologicalReaction direction="left-to-right" evidence="13">
        <dbReference type="Rhea" id="RHEA:29400"/>
    </physiologicalReaction>
</comment>
<evidence type="ECO:0000256" key="12">
    <source>
        <dbReference type="ARBA" id="ARBA00054940"/>
    </source>
</evidence>
<comment type="caution">
    <text evidence="19">The sequence shown here is derived from an EMBL/GenBank/DDBJ whole genome shotgun (WGS) entry which is preliminary data.</text>
</comment>
<dbReference type="PANTHER" id="PTHR11778">
    <property type="entry name" value="SERYL-TRNA SYNTHETASE"/>
    <property type="match status" value="1"/>
</dbReference>
<comment type="function">
    <text evidence="12">Pyrophosphatase that hydrolyzes the non-canonical purine nucleotides inosine triphosphate (ITP), deoxyinosine triphosphate (dITP) as well as 2'-deoxy-N-6-hydroxylaminopurine triphosphate (dHAPTP) and xanthosine 5'-triphosphate (XTP) to their respective monophosphate derivatives. The enzyme does not distinguish between the deoxy- and ribose forms. Probably excludes non-canonical purines from RNA and DNA precursor pools, thus preventing their incorporation into RNA and DNA and avoiding chromosomal lesions.</text>
</comment>
<gene>
    <name evidence="19" type="ORF">PNEJI1_003230</name>
</gene>
<evidence type="ECO:0000256" key="15">
    <source>
        <dbReference type="ARBA" id="ARBA00093271"/>
    </source>
</evidence>
<evidence type="ECO:0000256" key="11">
    <source>
        <dbReference type="ARBA" id="ARBA00023146"/>
    </source>
</evidence>
<dbReference type="Gene3D" id="3.30.930.10">
    <property type="entry name" value="Bira Bifunctional Protein, Domain 2"/>
    <property type="match status" value="1"/>
</dbReference>
<dbReference type="SUPFAM" id="SSF55681">
    <property type="entry name" value="Class II aaRS and biotin synthetases"/>
    <property type="match status" value="1"/>
</dbReference>
<reference evidence="19 20" key="1">
    <citation type="journal article" date="2012" name="MBio">
        <title>De novo assembly of the Pneumocystis jirovecii genome from a single bronchoalveolar lavage fluid specimen from a patient.</title>
        <authorList>
            <person name="Cisse O.H."/>
            <person name="Pagni M."/>
            <person name="Hauser P.M."/>
        </authorList>
    </citation>
    <scope>NUCLEOTIDE SEQUENCE [LARGE SCALE GENOMIC DNA]</scope>
    <source>
        <strain evidence="19 20">SE8</strain>
    </source>
</reference>
<dbReference type="Gene3D" id="3.90.950.10">
    <property type="match status" value="1"/>
</dbReference>
<keyword evidence="2 16" id="KW-0963">Cytoplasm</keyword>
<dbReference type="Proteomes" id="UP000010422">
    <property type="component" value="Unassembled WGS sequence"/>
</dbReference>
<dbReference type="AlphaFoldDB" id="L0PAU1"/>
<protein>
    <recommendedName>
        <fullName evidence="16">Inosine triphosphate pyrophosphatase</fullName>
        <shortName evidence="16">ITPase</shortName>
        <shortName evidence="16">Inosine triphosphatase</shortName>
        <ecNumber evidence="16">3.6.1.66</ecNumber>
    </recommendedName>
    <alternativeName>
        <fullName evidence="16">Non-canonical purine NTP pyrophosphatase</fullName>
    </alternativeName>
    <alternativeName>
        <fullName evidence="16">Non-standard purine NTP pyrophosphatase</fullName>
    </alternativeName>
    <alternativeName>
        <fullName evidence="16">Nucleoside-triphosphate diphosphatase</fullName>
    </alternativeName>
    <alternativeName>
        <fullName evidence="16">Nucleoside-triphosphate pyrophosphatase</fullName>
        <shortName evidence="16">NTPase</shortName>
    </alternativeName>
    <alternativeName>
        <fullName evidence="16">XTP/dITP diphosphatase</fullName>
    </alternativeName>
</protein>
<dbReference type="GO" id="GO:0009204">
    <property type="term" value="P:deoxyribonucleoside triphosphate catabolic process"/>
    <property type="evidence" value="ECO:0007669"/>
    <property type="project" value="UniProtKB-UniRule"/>
</dbReference>
<dbReference type="SUPFAM" id="SSF52972">
    <property type="entry name" value="ITPase-like"/>
    <property type="match status" value="1"/>
</dbReference>
<evidence type="ECO:0000256" key="6">
    <source>
        <dbReference type="ARBA" id="ARBA00022801"/>
    </source>
</evidence>
<dbReference type="PROSITE" id="PS50862">
    <property type="entry name" value="AA_TRNA_LIGASE_II"/>
    <property type="match status" value="1"/>
</dbReference>
<dbReference type="GO" id="GO:0006434">
    <property type="term" value="P:seryl-tRNA aminoacylation"/>
    <property type="evidence" value="ECO:0007669"/>
    <property type="project" value="InterPro"/>
</dbReference>
<comment type="caution">
    <text evidence="16">Lacks conserved residue(s) required for the propagation of feature annotation.</text>
</comment>
<dbReference type="CDD" id="cd00770">
    <property type="entry name" value="SerRS_core"/>
    <property type="match status" value="1"/>
</dbReference>
<sequence>MNTLQKEISAKIKSKEDVLPLLVKKQELQVKRKEAEVLESEKERALRQTLKTVGNIVHDSVPVSNNEDDNEVIRTWFPENYIEKKGNLSHHEVLLRLDGYDPERGVKLAGHRGYFLKGCGVLLSQALVNYSLNFLIEKGYIVLQTPHMMNKDIMSKTAELDDFDEQLYKVIDGDDEKYLIATSEQPISAFHSNEWFETPNEQLPIKYAGYSSCYRREAGAHGKDTWGIFRVHQFDKIEQFLITSPESSWIMFEEMISVAEEFYMSLKLPYRIVSIVSGALNNAASKKYDLEAWFPFQSEYKELVSCSNCTDYQSRNLEIRCGIKRLGDKEKKYVHCLNATLCAVTRALCCILENYQTPDGLDIPEPLQSYMGGKTFLPFTKSLPRNSTSRKITLIVKKMQEIVFVTGNVKKAEEIKAIYNIEFKLTCVFLELPEIQGELDEIIIDKCKRAVDIIKKPVIVEDTSLSFTALNGLPGPYIKWFLSSLGLDGLVRILTPFSDKTAEAVCKFAYCKGPGHDVHIFEGRTQGTIVPARGSAVFGWSVELILVLILLIVFRDPIFQPLDNHQTYAEMDRSLKCMLSHRTKALMKLLSFLKNIVRNESKDSS</sequence>
<keyword evidence="16" id="KW-0464">Manganese</keyword>
<feature type="binding site" evidence="16">
    <location>
        <begin position="406"/>
        <end position="411"/>
    </location>
    <ligand>
        <name>ITP</name>
        <dbReference type="ChEBI" id="CHEBI:61402"/>
    </ligand>
</feature>